<keyword evidence="10 15" id="KW-1133">Transmembrane helix</keyword>
<keyword evidence="17" id="KW-1185">Reference proteome</keyword>
<keyword evidence="3" id="KW-1003">Cell membrane</keyword>
<keyword evidence="14" id="KW-1208">Phospholipid metabolism</keyword>
<evidence type="ECO:0000256" key="3">
    <source>
        <dbReference type="ARBA" id="ARBA00022475"/>
    </source>
</evidence>
<reference evidence="16" key="1">
    <citation type="submission" date="2024-05" db="EMBL/GenBank/DDBJ databases">
        <title>Isolation and characterization of Sporomusa carbonis sp. nov., a carboxydotrophic hydrogenogen in the genus of Sporomusa isolated from a charcoal burning pile.</title>
        <authorList>
            <person name="Boeer T."/>
            <person name="Rosenbaum F."/>
            <person name="Eysell L."/>
            <person name="Mueller V."/>
            <person name="Daniel R."/>
            <person name="Poehlein A."/>
        </authorList>
    </citation>
    <scope>NUCLEOTIDE SEQUENCE [LARGE SCALE GENOMIC DNA]</scope>
    <source>
        <strain evidence="16">DSM 3132</strain>
    </source>
</reference>
<evidence type="ECO:0000256" key="6">
    <source>
        <dbReference type="ARBA" id="ARBA00022692"/>
    </source>
</evidence>
<feature type="transmembrane region" description="Helical" evidence="15">
    <location>
        <begin position="66"/>
        <end position="86"/>
    </location>
</feature>
<dbReference type="PANTHER" id="PTHR34299">
    <property type="entry name" value="DIACYLGLYCEROL KINASE"/>
    <property type="match status" value="1"/>
</dbReference>
<comment type="similarity">
    <text evidence="2">Belongs to the bacterial diacylglycerol kinase family.</text>
</comment>
<keyword evidence="12 15" id="KW-0472">Membrane</keyword>
<evidence type="ECO:0000256" key="1">
    <source>
        <dbReference type="ARBA" id="ARBA00004651"/>
    </source>
</evidence>
<sequence>MKVHLVAACGAFGLAWQYELHGIELGVLFLTIAGVLTAELFNTALEAVVDRISPEFHPLAKLAKDIAAGAVLIQAIAALGVGYVLFGDKLLK</sequence>
<dbReference type="PANTHER" id="PTHR34299:SF1">
    <property type="entry name" value="DIACYLGLYCEROL KINASE"/>
    <property type="match status" value="1"/>
</dbReference>
<dbReference type="InterPro" id="IPR033717">
    <property type="entry name" value="UDPK"/>
</dbReference>
<keyword evidence="11" id="KW-0443">Lipid metabolism</keyword>
<dbReference type="Gene3D" id="1.10.287.3610">
    <property type="match status" value="1"/>
</dbReference>
<keyword evidence="4" id="KW-0444">Lipid biosynthesis</keyword>
<evidence type="ECO:0000313" key="17">
    <source>
        <dbReference type="Proteomes" id="UP000216052"/>
    </source>
</evidence>
<dbReference type="InterPro" id="IPR000829">
    <property type="entry name" value="DAGK"/>
</dbReference>
<evidence type="ECO:0000256" key="11">
    <source>
        <dbReference type="ARBA" id="ARBA00023098"/>
    </source>
</evidence>
<dbReference type="CDD" id="cd14265">
    <property type="entry name" value="UDPK_IM_like"/>
    <property type="match status" value="1"/>
</dbReference>
<feature type="transmembrane region" description="Helical" evidence="15">
    <location>
        <begin position="27"/>
        <end position="45"/>
    </location>
</feature>
<evidence type="ECO:0000313" key="16">
    <source>
        <dbReference type="EMBL" id="XFO73012.1"/>
    </source>
</evidence>
<comment type="subcellular location">
    <subcellularLocation>
        <location evidence="1">Cell membrane</location>
        <topology evidence="1">Multi-pass membrane protein</topology>
    </subcellularLocation>
</comment>
<dbReference type="Proteomes" id="UP000216052">
    <property type="component" value="Chromosome"/>
</dbReference>
<evidence type="ECO:0008006" key="18">
    <source>
        <dbReference type="Google" id="ProtNLM"/>
    </source>
</evidence>
<keyword evidence="5" id="KW-0808">Transferase</keyword>
<name>A0ABZ3J3P4_SPOA4</name>
<evidence type="ECO:0000256" key="10">
    <source>
        <dbReference type="ARBA" id="ARBA00022989"/>
    </source>
</evidence>
<dbReference type="InterPro" id="IPR036945">
    <property type="entry name" value="DAGK_sf"/>
</dbReference>
<evidence type="ECO:0000256" key="5">
    <source>
        <dbReference type="ARBA" id="ARBA00022679"/>
    </source>
</evidence>
<accession>A0ABZ3J3P4</accession>
<gene>
    <name evidence="16" type="ORF">SPACI_030740</name>
</gene>
<evidence type="ECO:0000256" key="14">
    <source>
        <dbReference type="ARBA" id="ARBA00023264"/>
    </source>
</evidence>
<keyword evidence="8" id="KW-0418">Kinase</keyword>
<keyword evidence="9" id="KW-0067">ATP-binding</keyword>
<keyword evidence="13" id="KW-0594">Phospholipid biosynthesis</keyword>
<keyword evidence="7" id="KW-0547">Nucleotide-binding</keyword>
<protein>
    <recommendedName>
        <fullName evidence="18">Undecaprenol kinase</fullName>
    </recommendedName>
</protein>
<evidence type="ECO:0000256" key="12">
    <source>
        <dbReference type="ARBA" id="ARBA00023136"/>
    </source>
</evidence>
<dbReference type="Pfam" id="PF01219">
    <property type="entry name" value="DAGK_prokar"/>
    <property type="match status" value="1"/>
</dbReference>
<keyword evidence="6 15" id="KW-0812">Transmembrane</keyword>
<evidence type="ECO:0000256" key="4">
    <source>
        <dbReference type="ARBA" id="ARBA00022516"/>
    </source>
</evidence>
<evidence type="ECO:0000256" key="15">
    <source>
        <dbReference type="SAM" id="Phobius"/>
    </source>
</evidence>
<evidence type="ECO:0000256" key="7">
    <source>
        <dbReference type="ARBA" id="ARBA00022741"/>
    </source>
</evidence>
<organism evidence="16 17">
    <name type="scientific">Sporomusa acidovorans (strain ATCC 49682 / DSM 3132 / Mol)</name>
    <dbReference type="NCBI Taxonomy" id="1123286"/>
    <lineage>
        <taxon>Bacteria</taxon>
        <taxon>Bacillati</taxon>
        <taxon>Bacillota</taxon>
        <taxon>Negativicutes</taxon>
        <taxon>Selenomonadales</taxon>
        <taxon>Sporomusaceae</taxon>
        <taxon>Sporomusa</taxon>
    </lineage>
</organism>
<proteinExistence type="inferred from homology"/>
<evidence type="ECO:0000256" key="2">
    <source>
        <dbReference type="ARBA" id="ARBA00005967"/>
    </source>
</evidence>
<dbReference type="EMBL" id="CP155571">
    <property type="protein sequence ID" value="XFO73012.1"/>
    <property type="molecule type" value="Genomic_DNA"/>
</dbReference>
<evidence type="ECO:0000256" key="8">
    <source>
        <dbReference type="ARBA" id="ARBA00022777"/>
    </source>
</evidence>
<evidence type="ECO:0000256" key="9">
    <source>
        <dbReference type="ARBA" id="ARBA00022840"/>
    </source>
</evidence>
<evidence type="ECO:0000256" key="13">
    <source>
        <dbReference type="ARBA" id="ARBA00023209"/>
    </source>
</evidence>